<name>A0A2J8I4M8_VIBDI</name>
<dbReference type="RefSeq" id="WP_102966044.1">
    <property type="nucleotide sequence ID" value="NZ_POSK01000004.1"/>
</dbReference>
<dbReference type="Gene3D" id="3.20.80.10">
    <property type="entry name" value="Regulatory factor, effector binding domain"/>
    <property type="match status" value="1"/>
</dbReference>
<sequence length="301" mass="34138">MNCSRASFQRVCKLLNYIHSNMERAFSLEELAQQSCWSRWQLQRVFQSETGLSVAHYVREIKLSAAAESLLAGSERVIDIAIGLGFNSEMSFSRAFKQHFGVSPRSYRKQGKRYGLRKPLLTPTALPTGNPLEKETAPQLIEVRVETTSDFDCYGVMGEIRGLFSPEPNFSQQVPKLWARFYESFPDVKQVPLTGVVDVTAASSNGHRLRYLAGVTERLPSSDNLIEQLKIPAQTYAVIKHKGPISGLAQTLEWFIFHWLPQSDYRGEDGFELERYPQGYDCQDLDAEMEYWLPVSPVTGL</sequence>
<dbReference type="InterPro" id="IPR029442">
    <property type="entry name" value="GyrI-like"/>
</dbReference>
<gene>
    <name evidence="5" type="ORF">C1N32_08860</name>
</gene>
<keyword evidence="1" id="KW-0805">Transcription regulation</keyword>
<dbReference type="OrthoDB" id="282744at2"/>
<dbReference type="PROSITE" id="PS01124">
    <property type="entry name" value="HTH_ARAC_FAMILY_2"/>
    <property type="match status" value="1"/>
</dbReference>
<protein>
    <submittedName>
        <fullName evidence="5">AraC family transcriptional regulator</fullName>
    </submittedName>
</protein>
<evidence type="ECO:0000256" key="2">
    <source>
        <dbReference type="ARBA" id="ARBA00023125"/>
    </source>
</evidence>
<dbReference type="InterPro" id="IPR020449">
    <property type="entry name" value="Tscrpt_reg_AraC-type_HTH"/>
</dbReference>
<dbReference type="InterPro" id="IPR010499">
    <property type="entry name" value="AraC_E-bd"/>
</dbReference>
<reference evidence="5 6" key="1">
    <citation type="submission" date="2018-01" db="EMBL/GenBank/DDBJ databases">
        <title>Draft genome sequences of six Vibrio diazotrophicus strains isolated from deep-sea sediments of the Baltic Sea.</title>
        <authorList>
            <person name="Castillo D."/>
            <person name="Vandieken V."/>
            <person name="Chiang O."/>
            <person name="Middelboe M."/>
        </authorList>
    </citation>
    <scope>NUCLEOTIDE SEQUENCE [LARGE SCALE GENOMIC DNA]</scope>
    <source>
        <strain evidence="5 6">60.27F</strain>
    </source>
</reference>
<dbReference type="Proteomes" id="UP000236449">
    <property type="component" value="Unassembled WGS sequence"/>
</dbReference>
<dbReference type="EMBL" id="POSK01000004">
    <property type="protein sequence ID" value="PNI05478.1"/>
    <property type="molecule type" value="Genomic_DNA"/>
</dbReference>
<dbReference type="Pfam" id="PF12833">
    <property type="entry name" value="HTH_18"/>
    <property type="match status" value="1"/>
</dbReference>
<dbReference type="GO" id="GO:0043565">
    <property type="term" value="F:sequence-specific DNA binding"/>
    <property type="evidence" value="ECO:0007669"/>
    <property type="project" value="InterPro"/>
</dbReference>
<dbReference type="SMART" id="SM00871">
    <property type="entry name" value="AraC_E_bind"/>
    <property type="match status" value="1"/>
</dbReference>
<dbReference type="GO" id="GO:0003700">
    <property type="term" value="F:DNA-binding transcription factor activity"/>
    <property type="evidence" value="ECO:0007669"/>
    <property type="project" value="InterPro"/>
</dbReference>
<keyword evidence="2" id="KW-0238">DNA-binding</keyword>
<dbReference type="InterPro" id="IPR050959">
    <property type="entry name" value="MarA-like"/>
</dbReference>
<dbReference type="PROSITE" id="PS00041">
    <property type="entry name" value="HTH_ARAC_FAMILY_1"/>
    <property type="match status" value="1"/>
</dbReference>
<keyword evidence="3" id="KW-0804">Transcription</keyword>
<dbReference type="AlphaFoldDB" id="A0A2J8I4M8"/>
<dbReference type="SMART" id="SM00342">
    <property type="entry name" value="HTH_ARAC"/>
    <property type="match status" value="1"/>
</dbReference>
<dbReference type="PANTHER" id="PTHR47504">
    <property type="entry name" value="RIGHT ORIGIN-BINDING PROTEIN"/>
    <property type="match status" value="1"/>
</dbReference>
<feature type="domain" description="HTH araC/xylS-type" evidence="4">
    <location>
        <begin position="12"/>
        <end position="110"/>
    </location>
</feature>
<dbReference type="InterPro" id="IPR018062">
    <property type="entry name" value="HTH_AraC-typ_CS"/>
</dbReference>
<dbReference type="Gene3D" id="1.10.10.60">
    <property type="entry name" value="Homeodomain-like"/>
    <property type="match status" value="2"/>
</dbReference>
<dbReference type="Pfam" id="PF06445">
    <property type="entry name" value="GyrI-like"/>
    <property type="match status" value="1"/>
</dbReference>
<comment type="caution">
    <text evidence="5">The sequence shown here is derived from an EMBL/GenBank/DDBJ whole genome shotgun (WGS) entry which is preliminary data.</text>
</comment>
<evidence type="ECO:0000313" key="5">
    <source>
        <dbReference type="EMBL" id="PNI05478.1"/>
    </source>
</evidence>
<evidence type="ECO:0000256" key="3">
    <source>
        <dbReference type="ARBA" id="ARBA00023163"/>
    </source>
</evidence>
<evidence type="ECO:0000259" key="4">
    <source>
        <dbReference type="PROSITE" id="PS01124"/>
    </source>
</evidence>
<dbReference type="InterPro" id="IPR011256">
    <property type="entry name" value="Reg_factor_effector_dom_sf"/>
</dbReference>
<dbReference type="PRINTS" id="PR00032">
    <property type="entry name" value="HTHARAC"/>
</dbReference>
<organism evidence="5 6">
    <name type="scientific">Vibrio diazotrophicus</name>
    <dbReference type="NCBI Taxonomy" id="685"/>
    <lineage>
        <taxon>Bacteria</taxon>
        <taxon>Pseudomonadati</taxon>
        <taxon>Pseudomonadota</taxon>
        <taxon>Gammaproteobacteria</taxon>
        <taxon>Vibrionales</taxon>
        <taxon>Vibrionaceae</taxon>
        <taxon>Vibrio</taxon>
    </lineage>
</organism>
<proteinExistence type="predicted"/>
<dbReference type="PANTHER" id="PTHR47504:SF5">
    <property type="entry name" value="RIGHT ORIGIN-BINDING PROTEIN"/>
    <property type="match status" value="1"/>
</dbReference>
<dbReference type="SUPFAM" id="SSF46689">
    <property type="entry name" value="Homeodomain-like"/>
    <property type="match status" value="2"/>
</dbReference>
<dbReference type="InterPro" id="IPR018060">
    <property type="entry name" value="HTH_AraC"/>
</dbReference>
<evidence type="ECO:0000256" key="1">
    <source>
        <dbReference type="ARBA" id="ARBA00023015"/>
    </source>
</evidence>
<dbReference type="SUPFAM" id="SSF55136">
    <property type="entry name" value="Probable bacterial effector-binding domain"/>
    <property type="match status" value="1"/>
</dbReference>
<accession>A0A2J8I4M8</accession>
<dbReference type="InterPro" id="IPR009057">
    <property type="entry name" value="Homeodomain-like_sf"/>
</dbReference>
<evidence type="ECO:0000313" key="6">
    <source>
        <dbReference type="Proteomes" id="UP000236449"/>
    </source>
</evidence>